<dbReference type="EMBL" id="GGEC01054467">
    <property type="protein sequence ID" value="MBX34951.1"/>
    <property type="molecule type" value="Transcribed_RNA"/>
</dbReference>
<protein>
    <submittedName>
        <fullName evidence="1">Uncharacterized protein</fullName>
    </submittedName>
</protein>
<organism evidence="1">
    <name type="scientific">Rhizophora mucronata</name>
    <name type="common">Asiatic mangrove</name>
    <dbReference type="NCBI Taxonomy" id="61149"/>
    <lineage>
        <taxon>Eukaryota</taxon>
        <taxon>Viridiplantae</taxon>
        <taxon>Streptophyta</taxon>
        <taxon>Embryophyta</taxon>
        <taxon>Tracheophyta</taxon>
        <taxon>Spermatophyta</taxon>
        <taxon>Magnoliopsida</taxon>
        <taxon>eudicotyledons</taxon>
        <taxon>Gunneridae</taxon>
        <taxon>Pentapetalae</taxon>
        <taxon>rosids</taxon>
        <taxon>fabids</taxon>
        <taxon>Malpighiales</taxon>
        <taxon>Rhizophoraceae</taxon>
        <taxon>Rhizophora</taxon>
    </lineage>
</organism>
<sequence>MSNSRCMSLCVHLCDYLFPCVTSAKLWVLCKVWCYDVFQNSL</sequence>
<proteinExistence type="predicted"/>
<accession>A0A2P2MXJ8</accession>
<dbReference type="AlphaFoldDB" id="A0A2P2MXJ8"/>
<reference evidence="1" key="1">
    <citation type="submission" date="2018-02" db="EMBL/GenBank/DDBJ databases">
        <title>Rhizophora mucronata_Transcriptome.</title>
        <authorList>
            <person name="Meera S.P."/>
            <person name="Sreeshan A."/>
            <person name="Augustine A."/>
        </authorList>
    </citation>
    <scope>NUCLEOTIDE SEQUENCE</scope>
    <source>
        <tissue evidence="1">Leaf</tissue>
    </source>
</reference>
<evidence type="ECO:0000313" key="1">
    <source>
        <dbReference type="EMBL" id="MBX34951.1"/>
    </source>
</evidence>
<name>A0A2P2MXJ8_RHIMU</name>